<dbReference type="AlphaFoldDB" id="A0A6C0LQR4"/>
<evidence type="ECO:0000313" key="2">
    <source>
        <dbReference type="EMBL" id="QHU32318.1"/>
    </source>
</evidence>
<dbReference type="InterPro" id="IPR036291">
    <property type="entry name" value="NAD(P)-bd_dom_sf"/>
</dbReference>
<dbReference type="EMBL" id="MN740538">
    <property type="protein sequence ID" value="QHU32318.1"/>
    <property type="molecule type" value="Genomic_DNA"/>
</dbReference>
<dbReference type="Pfam" id="PF07993">
    <property type="entry name" value="NAD_binding_4"/>
    <property type="match status" value="1"/>
</dbReference>
<protein>
    <recommendedName>
        <fullName evidence="1">Thioester reductase (TE) domain-containing protein</fullName>
    </recommendedName>
</protein>
<reference evidence="2" key="1">
    <citation type="journal article" date="2020" name="Nature">
        <title>Giant virus diversity and host interactions through global metagenomics.</title>
        <authorList>
            <person name="Schulz F."/>
            <person name="Roux S."/>
            <person name="Paez-Espino D."/>
            <person name="Jungbluth S."/>
            <person name="Walsh D.A."/>
            <person name="Denef V.J."/>
            <person name="McMahon K.D."/>
            <person name="Konstantinidis K.T."/>
            <person name="Eloe-Fadrosh E.A."/>
            <person name="Kyrpides N.C."/>
            <person name="Woyke T."/>
        </authorList>
    </citation>
    <scope>NUCLEOTIDE SEQUENCE</scope>
    <source>
        <strain evidence="2">GVMAG-M-3300027963-9</strain>
    </source>
</reference>
<dbReference type="SUPFAM" id="SSF51735">
    <property type="entry name" value="NAD(P)-binding Rossmann-fold domains"/>
    <property type="match status" value="1"/>
</dbReference>
<dbReference type="InterPro" id="IPR026055">
    <property type="entry name" value="FAR"/>
</dbReference>
<dbReference type="PANTHER" id="PTHR11011:SF45">
    <property type="entry name" value="FATTY ACYL-COA REDUCTASE CG8306-RELATED"/>
    <property type="match status" value="1"/>
</dbReference>
<evidence type="ECO:0000259" key="1">
    <source>
        <dbReference type="Pfam" id="PF07993"/>
    </source>
</evidence>
<proteinExistence type="predicted"/>
<accession>A0A6C0LQR4</accession>
<organism evidence="2">
    <name type="scientific">viral metagenome</name>
    <dbReference type="NCBI Taxonomy" id="1070528"/>
    <lineage>
        <taxon>unclassified sequences</taxon>
        <taxon>metagenomes</taxon>
        <taxon>organismal metagenomes</taxon>
    </lineage>
</organism>
<name>A0A6C0LQR4_9ZZZZ</name>
<dbReference type="GO" id="GO:0080019">
    <property type="term" value="F:alcohol-forming very long-chain fatty acyl-CoA reductase activity"/>
    <property type="evidence" value="ECO:0007669"/>
    <property type="project" value="InterPro"/>
</dbReference>
<dbReference type="GO" id="GO:0005777">
    <property type="term" value="C:peroxisome"/>
    <property type="evidence" value="ECO:0007669"/>
    <property type="project" value="TreeGrafter"/>
</dbReference>
<dbReference type="PANTHER" id="PTHR11011">
    <property type="entry name" value="MALE STERILITY PROTEIN 2-RELATED"/>
    <property type="match status" value="1"/>
</dbReference>
<dbReference type="InterPro" id="IPR013120">
    <property type="entry name" value="FAR_NAD-bd"/>
</dbReference>
<feature type="domain" description="Thioester reductase (TE)" evidence="1">
    <location>
        <begin position="9"/>
        <end position="225"/>
    </location>
</feature>
<sequence>MLERLDLEEDTVVCLLRAKKGHSVHDRWASEIVADSLFSGFAEALAKVQIQEGDLDHLAGIQWPADSRPDLIVHCAANVKTLDTYANLYADNVLGVKNICEAAIQWSCSKLVLISTCYVHPKTTVGKATLLPADLPQSLFTTDYTYTKYLGEHVAAEYQDKLQISLVRLSCVGAPCGWLDAHPTPGAMAHLGILSLILRGRLLYVRLPSTMYLSTIPVDLVARCIVDTVVSQQTSDLQALQIQQVCAKSEDSTWNMSMPRLLQTLKRLAPKLPIQIVDCSEAEFVGKLRSFVGWSAWTPWGYKVLRFHQEVNNFITQFADGQRFESTVPDAYFPVLQNKDAAYEQTCFYVARGNHQHMIEKGVPKAILDKFWTNLPSHDIIGRIGFREPIEFESREQAISRIYDCFASYRPFFGVVENPSVLKYQDNTRLAVRFASESDTVQLGCNPWTKASCHIEIEGSGSTVKAIRMLGHHGIGDGTALIGVLPRINSLHLANPSHTFPEPSITPSSLTWLQEFACFMYYIAAFIILFFRPADREADNKKQRVVSRTIATTSKHIEKHAGKTFTMSLLEKTYPVFRAACNKETIIYCIPAVVQNPKERGLNLPQNVFVPLILPFTSNSDENAIAALCMKSKAVKMLNWLFVYGITATDLYGIRDRFHERIDVVFSSLLASETNLESVESFHYFAPTPDEVPFTVSAMTIGRETHLSVGSSMKEYSASSLLDQILV</sequence>
<dbReference type="Gene3D" id="3.40.50.720">
    <property type="entry name" value="NAD(P)-binding Rossmann-like Domain"/>
    <property type="match status" value="1"/>
</dbReference>
<dbReference type="GO" id="GO:0035336">
    <property type="term" value="P:long-chain fatty-acyl-CoA metabolic process"/>
    <property type="evidence" value="ECO:0007669"/>
    <property type="project" value="TreeGrafter"/>
</dbReference>